<dbReference type="SMART" id="SM00342">
    <property type="entry name" value="HTH_ARAC"/>
    <property type="match status" value="1"/>
</dbReference>
<evidence type="ECO:0000259" key="5">
    <source>
        <dbReference type="PROSITE" id="PS01124"/>
    </source>
</evidence>
<name>A0A927C886_9BACL</name>
<evidence type="ECO:0000256" key="3">
    <source>
        <dbReference type="ARBA" id="ARBA00023163"/>
    </source>
</evidence>
<feature type="domain" description="Response regulatory" evidence="6">
    <location>
        <begin position="9"/>
        <end position="127"/>
    </location>
</feature>
<dbReference type="GO" id="GO:0000160">
    <property type="term" value="P:phosphorelay signal transduction system"/>
    <property type="evidence" value="ECO:0007669"/>
    <property type="project" value="InterPro"/>
</dbReference>
<dbReference type="Gene3D" id="3.40.50.2300">
    <property type="match status" value="1"/>
</dbReference>
<evidence type="ECO:0000313" key="8">
    <source>
        <dbReference type="Proteomes" id="UP000639396"/>
    </source>
</evidence>
<dbReference type="GO" id="GO:0043565">
    <property type="term" value="F:sequence-specific DNA binding"/>
    <property type="evidence" value="ECO:0007669"/>
    <property type="project" value="InterPro"/>
</dbReference>
<dbReference type="PROSITE" id="PS01124">
    <property type="entry name" value="HTH_ARAC_FAMILY_2"/>
    <property type="match status" value="1"/>
</dbReference>
<proteinExistence type="predicted"/>
<dbReference type="RefSeq" id="WP_190928783.1">
    <property type="nucleotide sequence ID" value="NZ_JACXJA010000017.1"/>
</dbReference>
<evidence type="ECO:0000256" key="1">
    <source>
        <dbReference type="ARBA" id="ARBA00023015"/>
    </source>
</evidence>
<dbReference type="EMBL" id="JACXJA010000017">
    <property type="protein sequence ID" value="MBD2863203.1"/>
    <property type="molecule type" value="Genomic_DNA"/>
</dbReference>
<dbReference type="SUPFAM" id="SSF46689">
    <property type="entry name" value="Homeodomain-like"/>
    <property type="match status" value="2"/>
</dbReference>
<dbReference type="Gene3D" id="1.10.10.60">
    <property type="entry name" value="Homeodomain-like"/>
    <property type="match status" value="2"/>
</dbReference>
<dbReference type="PROSITE" id="PS50110">
    <property type="entry name" value="RESPONSE_REGULATORY"/>
    <property type="match status" value="1"/>
</dbReference>
<dbReference type="InterPro" id="IPR011006">
    <property type="entry name" value="CheY-like_superfamily"/>
</dbReference>
<dbReference type="PANTHER" id="PTHR43280">
    <property type="entry name" value="ARAC-FAMILY TRANSCRIPTIONAL REGULATOR"/>
    <property type="match status" value="1"/>
</dbReference>
<dbReference type="InterPro" id="IPR018062">
    <property type="entry name" value="HTH_AraC-typ_CS"/>
</dbReference>
<evidence type="ECO:0000256" key="2">
    <source>
        <dbReference type="ARBA" id="ARBA00023125"/>
    </source>
</evidence>
<organism evidence="7 8">
    <name type="scientific">Paenibacillus oceani</name>
    <dbReference type="NCBI Taxonomy" id="2772510"/>
    <lineage>
        <taxon>Bacteria</taxon>
        <taxon>Bacillati</taxon>
        <taxon>Bacillota</taxon>
        <taxon>Bacilli</taxon>
        <taxon>Bacillales</taxon>
        <taxon>Paenibacillaceae</taxon>
        <taxon>Paenibacillus</taxon>
    </lineage>
</organism>
<accession>A0A927C886</accession>
<comment type="caution">
    <text evidence="7">The sequence shown here is derived from an EMBL/GenBank/DDBJ whole genome shotgun (WGS) entry which is preliminary data.</text>
</comment>
<dbReference type="InterPro" id="IPR020449">
    <property type="entry name" value="Tscrpt_reg_AraC-type_HTH"/>
</dbReference>
<keyword evidence="4" id="KW-0597">Phosphoprotein</keyword>
<dbReference type="AlphaFoldDB" id="A0A927C886"/>
<feature type="domain" description="HTH araC/xylS-type" evidence="5">
    <location>
        <begin position="447"/>
        <end position="545"/>
    </location>
</feature>
<dbReference type="InterPro" id="IPR009057">
    <property type="entry name" value="Homeodomain-like_sf"/>
</dbReference>
<dbReference type="Pfam" id="PF00072">
    <property type="entry name" value="Response_reg"/>
    <property type="match status" value="1"/>
</dbReference>
<sequence>MTNPKPARNVVIVDDDVPVLDFLRHAIPWDKLGLRLAGAFENGAKAYEHAVNAEPPDLLITDIGMPQMDGLQLTERVKKLKPDVSVIILSCHDEFKYAQQAIKLGVDDYVLKETVSPATIEELLRTVVKRLEEREAAEGAGKMLASEVQSVHNRSIRKEQFIRSLLYHPIADIAGWRELASGFGIRLGSAPVLPVLLVVDNYPDAKARFVSEDNCIFAVENVTEELLRSYGGDVAAFRVTHRELLLLFGPDPGVSGGTIGKYRVESVLKRIRDALGSYLKLSVTCMMGIASSDPLLLRSDMQRLADGRTSRFYLPECVIADWAEPVFTQDDLFALYPQALDECRKAVLLQETDRIEPVVLAWAARIREGGYPPEAVKEWFLKMVLDLHMKFKTMEHVPSVYSREALHQTFLEAERLDRLTRYTIEAMREAASRMGAIYGQPQRAEISEAQRFVELNIHRKISLEEVADHLHLNASYFSRLFKKETNETFVDFVTRTKMEKAKELLDLSRYTVREVADRLGYDNKSYFVKLFKAFCGVTPKEYGGKG</sequence>
<dbReference type="InterPro" id="IPR001789">
    <property type="entry name" value="Sig_transdc_resp-reg_receiver"/>
</dbReference>
<dbReference type="SMART" id="SM00448">
    <property type="entry name" value="REC"/>
    <property type="match status" value="1"/>
</dbReference>
<evidence type="ECO:0000313" key="7">
    <source>
        <dbReference type="EMBL" id="MBD2863203.1"/>
    </source>
</evidence>
<keyword evidence="1" id="KW-0805">Transcription regulation</keyword>
<dbReference type="PRINTS" id="PR00032">
    <property type="entry name" value="HTHARAC"/>
</dbReference>
<dbReference type="SUPFAM" id="SSF52172">
    <property type="entry name" value="CheY-like"/>
    <property type="match status" value="1"/>
</dbReference>
<dbReference type="PANTHER" id="PTHR43280:SF2">
    <property type="entry name" value="HTH-TYPE TRANSCRIPTIONAL REGULATOR EXSA"/>
    <property type="match status" value="1"/>
</dbReference>
<gene>
    <name evidence="7" type="ORF">IDH45_14515</name>
</gene>
<dbReference type="GO" id="GO:0003700">
    <property type="term" value="F:DNA-binding transcription factor activity"/>
    <property type="evidence" value="ECO:0007669"/>
    <property type="project" value="InterPro"/>
</dbReference>
<keyword evidence="8" id="KW-1185">Reference proteome</keyword>
<dbReference type="Pfam" id="PF12833">
    <property type="entry name" value="HTH_18"/>
    <property type="match status" value="1"/>
</dbReference>
<keyword evidence="3" id="KW-0804">Transcription</keyword>
<keyword evidence="2" id="KW-0238">DNA-binding</keyword>
<feature type="modified residue" description="4-aspartylphosphate" evidence="4">
    <location>
        <position position="62"/>
    </location>
</feature>
<dbReference type="Proteomes" id="UP000639396">
    <property type="component" value="Unassembled WGS sequence"/>
</dbReference>
<dbReference type="PROSITE" id="PS00041">
    <property type="entry name" value="HTH_ARAC_FAMILY_1"/>
    <property type="match status" value="1"/>
</dbReference>
<evidence type="ECO:0000256" key="4">
    <source>
        <dbReference type="PROSITE-ProRule" id="PRU00169"/>
    </source>
</evidence>
<evidence type="ECO:0000259" key="6">
    <source>
        <dbReference type="PROSITE" id="PS50110"/>
    </source>
</evidence>
<dbReference type="InterPro" id="IPR018060">
    <property type="entry name" value="HTH_AraC"/>
</dbReference>
<protein>
    <submittedName>
        <fullName evidence="7">Response regulator</fullName>
    </submittedName>
</protein>
<dbReference type="CDD" id="cd17536">
    <property type="entry name" value="REC_YesN-like"/>
    <property type="match status" value="1"/>
</dbReference>
<reference evidence="7" key="1">
    <citation type="submission" date="2020-09" db="EMBL/GenBank/DDBJ databases">
        <title>A novel bacterium of genus Paenibacillus, isolated from South China Sea.</title>
        <authorList>
            <person name="Huang H."/>
            <person name="Mo K."/>
            <person name="Hu Y."/>
        </authorList>
    </citation>
    <scope>NUCLEOTIDE SEQUENCE</scope>
    <source>
        <strain evidence="7">IB182363</strain>
    </source>
</reference>